<dbReference type="VEuPathDB" id="PlasmoDB:PcyM_0619600"/>
<dbReference type="InterPro" id="IPR010423">
    <property type="entry name" value="Pvs25/Psv28_EGF"/>
</dbReference>
<accession>A0A1B0WVM9</accession>
<feature type="transmembrane region" description="Helical" evidence="1">
    <location>
        <begin position="205"/>
        <end position="225"/>
    </location>
</feature>
<dbReference type="AlphaFoldDB" id="A0A1B0WVM9"/>
<evidence type="ECO:0000259" key="3">
    <source>
        <dbReference type="SMART" id="SM00181"/>
    </source>
</evidence>
<keyword evidence="1" id="KW-0472">Membrane</keyword>
<dbReference type="SMART" id="SM00181">
    <property type="entry name" value="EGF"/>
    <property type="match status" value="3"/>
</dbReference>
<protein>
    <submittedName>
        <fullName evidence="4">Ookinete surface protein P28</fullName>
    </submittedName>
</protein>
<name>A0A1B0WVM9_9APIC</name>
<dbReference type="EMBL" id="KU285244">
    <property type="protein sequence ID" value="AND94959.1"/>
    <property type="molecule type" value="Genomic_DNA"/>
</dbReference>
<keyword evidence="1" id="KW-0812">Transmembrane</keyword>
<dbReference type="Gene3D" id="2.90.20.10">
    <property type="entry name" value="Plasmodium vivax P25 domain"/>
    <property type="match status" value="1"/>
</dbReference>
<feature type="signal peptide" evidence="2">
    <location>
        <begin position="1"/>
        <end position="22"/>
    </location>
</feature>
<feature type="domain" description="EGF-like" evidence="3">
    <location>
        <begin position="111"/>
        <end position="149"/>
    </location>
</feature>
<sequence length="226" mass="24220">MNTYHSLLFLLAIVLAVKYTFAKVTADTQCKNGYVVQMSNHFECKCNNGFVLANENTCEEKRDCTNTQNVNKNCGDYATCINTKASDEERALICTCIAQYTLENDVCIPNKCNGIMCGKGKCILDPDDTNFVTCSCDIGNALDESKKCVKPEKTDCKLKCKANEECKLTENYYKCVAKGSGGEGSGGEGSGGEGSGGATGAGYSLMNGSAVISILAVFAFFMMSLV</sequence>
<dbReference type="InterPro" id="IPR000742">
    <property type="entry name" value="EGF"/>
</dbReference>
<dbReference type="Pfam" id="PF06247">
    <property type="entry name" value="Plasmod_Pvs28"/>
    <property type="match status" value="3"/>
</dbReference>
<evidence type="ECO:0000313" key="4">
    <source>
        <dbReference type="EMBL" id="AND94959.1"/>
    </source>
</evidence>
<dbReference type="VEuPathDB" id="PlasmoDB:PCYB_062530"/>
<organism evidence="4">
    <name type="scientific">Plasmodium cynomolgi</name>
    <dbReference type="NCBI Taxonomy" id="5827"/>
    <lineage>
        <taxon>Eukaryota</taxon>
        <taxon>Sar</taxon>
        <taxon>Alveolata</taxon>
        <taxon>Apicomplexa</taxon>
        <taxon>Aconoidasida</taxon>
        <taxon>Haemosporida</taxon>
        <taxon>Plasmodiidae</taxon>
        <taxon>Plasmodium</taxon>
        <taxon>Plasmodium (Plasmodium)</taxon>
    </lineage>
</organism>
<evidence type="ECO:0000256" key="1">
    <source>
        <dbReference type="SAM" id="Phobius"/>
    </source>
</evidence>
<evidence type="ECO:0000256" key="2">
    <source>
        <dbReference type="SAM" id="SignalP"/>
    </source>
</evidence>
<dbReference type="GO" id="GO:0009986">
    <property type="term" value="C:cell surface"/>
    <property type="evidence" value="ECO:0007669"/>
    <property type="project" value="InterPro"/>
</dbReference>
<dbReference type="GO" id="GO:0016020">
    <property type="term" value="C:membrane"/>
    <property type="evidence" value="ECO:0007669"/>
    <property type="project" value="InterPro"/>
</dbReference>
<feature type="domain" description="EGF-like" evidence="3">
    <location>
        <begin position="63"/>
        <end position="108"/>
    </location>
</feature>
<feature type="domain" description="EGF-like" evidence="3">
    <location>
        <begin position="26"/>
        <end position="59"/>
    </location>
</feature>
<keyword evidence="2" id="KW-0732">Signal</keyword>
<reference evidence="4" key="1">
    <citation type="journal article" date="2016" name="PLoS Negl. Trop. Dis.">
        <title>Evolution of the Transmission-Blocking Vaccine Candidates Pvs28 and Pvs25 in Plasmodium vivax: Geographic Differentiation and Evidence of Positive Selection.</title>
        <authorList>
            <person name="Chaurio R.A."/>
            <person name="Pacheco M.A."/>
            <person name="Cornejo O.E."/>
            <person name="Durrego E."/>
            <person name="Stanley C.E.Jr."/>
            <person name="Castillo A.I."/>
            <person name="Herrera S."/>
            <person name="Escalante A.A."/>
        </authorList>
    </citation>
    <scope>NUCLEOTIDE SEQUENCE</scope>
    <source>
        <strain evidence="4">Cambodian-CDC</strain>
    </source>
</reference>
<feature type="chain" id="PRO_5008517415" evidence="2">
    <location>
        <begin position="23"/>
        <end position="226"/>
    </location>
</feature>
<proteinExistence type="predicted"/>
<keyword evidence="1" id="KW-1133">Transmembrane helix</keyword>